<accession>A0ABV4EUE8</accession>
<name>A0ABV4EUE8_BRAEL</name>
<protein>
    <recommendedName>
        <fullName evidence="3">Integron gene cassette protein</fullName>
    </recommendedName>
</protein>
<evidence type="ECO:0000313" key="2">
    <source>
        <dbReference type="Proteomes" id="UP001565471"/>
    </source>
</evidence>
<sequence length="68" mass="7455">MPLRTGLLRPGRFAMMATQARINIFRRAFSIVQRRLSGVSSDPLQTSAWHSFRSEGVGCGSFALGADL</sequence>
<dbReference type="Proteomes" id="UP001565471">
    <property type="component" value="Unassembled WGS sequence"/>
</dbReference>
<dbReference type="EMBL" id="JBGBZA010000002">
    <property type="protein sequence ID" value="MEY9314785.1"/>
    <property type="molecule type" value="Genomic_DNA"/>
</dbReference>
<evidence type="ECO:0000313" key="1">
    <source>
        <dbReference type="EMBL" id="MEY9314785.1"/>
    </source>
</evidence>
<comment type="caution">
    <text evidence="1">The sequence shown here is derived from an EMBL/GenBank/DDBJ whole genome shotgun (WGS) entry which is preliminary data.</text>
</comment>
<evidence type="ECO:0008006" key="3">
    <source>
        <dbReference type="Google" id="ProtNLM"/>
    </source>
</evidence>
<gene>
    <name evidence="1" type="ORF">ABIF29_001584</name>
</gene>
<keyword evidence="2" id="KW-1185">Reference proteome</keyword>
<proteinExistence type="predicted"/>
<reference evidence="1 2" key="1">
    <citation type="submission" date="2024-07" db="EMBL/GenBank/DDBJ databases">
        <title>Genomic Encyclopedia of Type Strains, Phase V (KMG-V): Genome sequencing to study the core and pangenomes of soil and plant-associated prokaryotes.</title>
        <authorList>
            <person name="Whitman W."/>
        </authorList>
    </citation>
    <scope>NUCLEOTIDE SEQUENCE [LARGE SCALE GENOMIC DNA]</scope>
    <source>
        <strain evidence="1 2">USDA 415</strain>
    </source>
</reference>
<organism evidence="1 2">
    <name type="scientific">Bradyrhizobium elkanii</name>
    <dbReference type="NCBI Taxonomy" id="29448"/>
    <lineage>
        <taxon>Bacteria</taxon>
        <taxon>Pseudomonadati</taxon>
        <taxon>Pseudomonadota</taxon>
        <taxon>Alphaproteobacteria</taxon>
        <taxon>Hyphomicrobiales</taxon>
        <taxon>Nitrobacteraceae</taxon>
        <taxon>Bradyrhizobium</taxon>
    </lineage>
</organism>